<keyword evidence="1" id="KW-0812">Transmembrane</keyword>
<dbReference type="Proteomes" id="UP000176389">
    <property type="component" value="Unassembled WGS sequence"/>
</dbReference>
<gene>
    <name evidence="2" type="ORF">A2Z11_03685</name>
</gene>
<keyword evidence="1" id="KW-0472">Membrane</keyword>
<dbReference type="STRING" id="1802596.A2Z11_03685"/>
<organism evidence="2 3">
    <name type="scientific">Candidatus Woykebacteria bacterium RBG_16_43_9</name>
    <dbReference type="NCBI Taxonomy" id="1802596"/>
    <lineage>
        <taxon>Bacteria</taxon>
        <taxon>Candidatus Woykeibacteriota</taxon>
    </lineage>
</organism>
<protein>
    <submittedName>
        <fullName evidence="2">Uncharacterized protein</fullName>
    </submittedName>
</protein>
<dbReference type="AlphaFoldDB" id="A0A1G1WCZ2"/>
<evidence type="ECO:0000256" key="1">
    <source>
        <dbReference type="SAM" id="Phobius"/>
    </source>
</evidence>
<name>A0A1G1WCZ2_9BACT</name>
<comment type="caution">
    <text evidence="2">The sequence shown here is derived from an EMBL/GenBank/DDBJ whole genome shotgun (WGS) entry which is preliminary data.</text>
</comment>
<accession>A0A1G1WCZ2</accession>
<keyword evidence="1" id="KW-1133">Transmembrane helix</keyword>
<sequence length="198" mass="21941">MAKSAQATQEININLMPGREEPAGTVGSAMHWALTIGRYLIIITEIVAIAIFVLSIKLSADKQDLKENIQALTSQVESQSDFEREFRSVQDRINQVKSQRANHFLNNVLISEFLTLLPKGITLDTLEIADGEIIFTGSFASPKELQTLISTFSKSETIVGLDISKLEHPNEANKRFKFTATAIIIEQSFEEEASSALN</sequence>
<reference evidence="2 3" key="1">
    <citation type="journal article" date="2016" name="Nat. Commun.">
        <title>Thousands of microbial genomes shed light on interconnected biogeochemical processes in an aquifer system.</title>
        <authorList>
            <person name="Anantharaman K."/>
            <person name="Brown C.T."/>
            <person name="Hug L.A."/>
            <person name="Sharon I."/>
            <person name="Castelle C.J."/>
            <person name="Probst A.J."/>
            <person name="Thomas B.C."/>
            <person name="Singh A."/>
            <person name="Wilkins M.J."/>
            <person name="Karaoz U."/>
            <person name="Brodie E.L."/>
            <person name="Williams K.H."/>
            <person name="Hubbard S.S."/>
            <person name="Banfield J.F."/>
        </authorList>
    </citation>
    <scope>NUCLEOTIDE SEQUENCE [LARGE SCALE GENOMIC DNA]</scope>
</reference>
<proteinExistence type="predicted"/>
<evidence type="ECO:0000313" key="2">
    <source>
        <dbReference type="EMBL" id="OGY25501.1"/>
    </source>
</evidence>
<feature type="transmembrane region" description="Helical" evidence="1">
    <location>
        <begin position="36"/>
        <end position="56"/>
    </location>
</feature>
<dbReference type="EMBL" id="MHCS01000045">
    <property type="protein sequence ID" value="OGY25501.1"/>
    <property type="molecule type" value="Genomic_DNA"/>
</dbReference>
<evidence type="ECO:0000313" key="3">
    <source>
        <dbReference type="Proteomes" id="UP000176389"/>
    </source>
</evidence>